<keyword evidence="2" id="KW-0813">Transport</keyword>
<name>A0A1X7MTL9_9HYPH</name>
<evidence type="ECO:0000256" key="1">
    <source>
        <dbReference type="ARBA" id="ARBA00005417"/>
    </source>
</evidence>
<comment type="similarity">
    <text evidence="1">Belongs to the ABC transporter superfamily.</text>
</comment>
<evidence type="ECO:0000256" key="3">
    <source>
        <dbReference type="ARBA" id="ARBA00022741"/>
    </source>
</evidence>
<protein>
    <submittedName>
        <fullName evidence="6">NitT/TauT family transport system ATP-binding protein</fullName>
    </submittedName>
</protein>
<dbReference type="PANTHER" id="PTHR42788:SF13">
    <property type="entry name" value="ALIPHATIC SULFONATES IMPORT ATP-BINDING PROTEIN SSUB"/>
    <property type="match status" value="1"/>
</dbReference>
<dbReference type="AlphaFoldDB" id="A0A1X7MTL9"/>
<evidence type="ECO:0000256" key="4">
    <source>
        <dbReference type="ARBA" id="ARBA00022840"/>
    </source>
</evidence>
<dbReference type="InterPro" id="IPR003593">
    <property type="entry name" value="AAA+_ATPase"/>
</dbReference>
<dbReference type="CDD" id="cd03293">
    <property type="entry name" value="ABC_NrtD_SsuB_transporters"/>
    <property type="match status" value="1"/>
</dbReference>
<dbReference type="GO" id="GO:0005524">
    <property type="term" value="F:ATP binding"/>
    <property type="evidence" value="ECO:0007669"/>
    <property type="project" value="UniProtKB-KW"/>
</dbReference>
<dbReference type="RefSeq" id="WP_244561651.1">
    <property type="nucleotide sequence ID" value="NZ_FXBL01000004.1"/>
</dbReference>
<feature type="domain" description="ABC transporter" evidence="5">
    <location>
        <begin position="18"/>
        <end position="251"/>
    </location>
</feature>
<keyword evidence="3" id="KW-0547">Nucleotide-binding</keyword>
<accession>A0A1X7MTL9</accession>
<dbReference type="Gene3D" id="3.40.50.300">
    <property type="entry name" value="P-loop containing nucleotide triphosphate hydrolases"/>
    <property type="match status" value="1"/>
</dbReference>
<dbReference type="InterPro" id="IPR050166">
    <property type="entry name" value="ABC_transporter_ATP-bind"/>
</dbReference>
<keyword evidence="7" id="KW-1185">Reference proteome</keyword>
<gene>
    <name evidence="6" type="ORF">SAMN02982922_0736</name>
</gene>
<dbReference type="Proteomes" id="UP000193083">
    <property type="component" value="Unassembled WGS sequence"/>
</dbReference>
<dbReference type="InterPro" id="IPR017871">
    <property type="entry name" value="ABC_transporter-like_CS"/>
</dbReference>
<evidence type="ECO:0000256" key="2">
    <source>
        <dbReference type="ARBA" id="ARBA00022448"/>
    </source>
</evidence>
<proteinExistence type="inferred from homology"/>
<dbReference type="Pfam" id="PF00005">
    <property type="entry name" value="ABC_tran"/>
    <property type="match status" value="1"/>
</dbReference>
<dbReference type="GO" id="GO:0016887">
    <property type="term" value="F:ATP hydrolysis activity"/>
    <property type="evidence" value="ECO:0007669"/>
    <property type="project" value="InterPro"/>
</dbReference>
<dbReference type="SMART" id="SM00382">
    <property type="entry name" value="AAA"/>
    <property type="match status" value="1"/>
</dbReference>
<dbReference type="EMBL" id="FXBL01000004">
    <property type="protein sequence ID" value="SMH28180.1"/>
    <property type="molecule type" value="Genomic_DNA"/>
</dbReference>
<evidence type="ECO:0000313" key="7">
    <source>
        <dbReference type="Proteomes" id="UP000193083"/>
    </source>
</evidence>
<dbReference type="InterPro" id="IPR027417">
    <property type="entry name" value="P-loop_NTPase"/>
</dbReference>
<sequence>MTISDPPAADLPATSEAIRFDHVSVEFRTRHGEPVLALDSFDLSVAQGEFVSLVGPSGCGKSTALRLVAQLTETTKGQVRVAGAESLRGFSRVALVFQSPNLLPWKTVIDNVLYPVRFGSPAAGVDHRVRARELLALVGLERFENAYPSELSGGMQQRVAICRSLVLDPKILLMDEPFSALDALTREELQFELRRIHRHTGKTILFVTHSISESVLLADRIVVMAPRPGRLKDSFVVELAPDRTPATLHDPRFAQYSDRVREGIYGRAAA</sequence>
<dbReference type="PROSITE" id="PS00211">
    <property type="entry name" value="ABC_TRANSPORTER_1"/>
    <property type="match status" value="1"/>
</dbReference>
<keyword evidence="4 6" id="KW-0067">ATP-binding</keyword>
<dbReference type="PANTHER" id="PTHR42788">
    <property type="entry name" value="TAURINE IMPORT ATP-BINDING PROTEIN-RELATED"/>
    <property type="match status" value="1"/>
</dbReference>
<reference evidence="6 7" key="1">
    <citation type="submission" date="2017-04" db="EMBL/GenBank/DDBJ databases">
        <authorList>
            <person name="Afonso C.L."/>
            <person name="Miller P.J."/>
            <person name="Scott M.A."/>
            <person name="Spackman E."/>
            <person name="Goraichik I."/>
            <person name="Dimitrov K.M."/>
            <person name="Suarez D.L."/>
            <person name="Swayne D.E."/>
        </authorList>
    </citation>
    <scope>NUCLEOTIDE SEQUENCE [LARGE SCALE GENOMIC DNA]</scope>
    <source>
        <strain evidence="6 7">B5P</strain>
    </source>
</reference>
<dbReference type="PROSITE" id="PS50893">
    <property type="entry name" value="ABC_TRANSPORTER_2"/>
    <property type="match status" value="1"/>
</dbReference>
<evidence type="ECO:0000259" key="5">
    <source>
        <dbReference type="PROSITE" id="PS50893"/>
    </source>
</evidence>
<dbReference type="InterPro" id="IPR003439">
    <property type="entry name" value="ABC_transporter-like_ATP-bd"/>
</dbReference>
<evidence type="ECO:0000313" key="6">
    <source>
        <dbReference type="EMBL" id="SMH28180.1"/>
    </source>
</evidence>
<dbReference type="SUPFAM" id="SSF52540">
    <property type="entry name" value="P-loop containing nucleoside triphosphate hydrolases"/>
    <property type="match status" value="1"/>
</dbReference>
<organism evidence="6 7">
    <name type="scientific">Mesorhizobium australicum</name>
    <dbReference type="NCBI Taxonomy" id="536018"/>
    <lineage>
        <taxon>Bacteria</taxon>
        <taxon>Pseudomonadati</taxon>
        <taxon>Pseudomonadota</taxon>
        <taxon>Alphaproteobacteria</taxon>
        <taxon>Hyphomicrobiales</taxon>
        <taxon>Phyllobacteriaceae</taxon>
        <taxon>Mesorhizobium</taxon>
    </lineage>
</organism>